<dbReference type="Proteomes" id="UP000008064">
    <property type="component" value="Unassembled WGS sequence"/>
</dbReference>
<dbReference type="GO" id="GO:0005975">
    <property type="term" value="P:carbohydrate metabolic process"/>
    <property type="evidence" value="ECO:0007669"/>
    <property type="project" value="InterPro"/>
</dbReference>
<dbReference type="KEGG" id="sla:SERLADRAFT_476832"/>
<name>F8P7Z1_SERL9</name>
<evidence type="ECO:0000313" key="1">
    <source>
        <dbReference type="EMBL" id="EGO20549.1"/>
    </source>
</evidence>
<dbReference type="InterPro" id="IPR005198">
    <property type="entry name" value="Glyco_hydro_76"/>
</dbReference>
<dbReference type="Gene3D" id="1.50.10.20">
    <property type="match status" value="1"/>
</dbReference>
<dbReference type="PANTHER" id="PTHR47791:SF3">
    <property type="entry name" value="MEIOTICALLY UP-REGULATED GENE 191 PROTEIN"/>
    <property type="match status" value="1"/>
</dbReference>
<dbReference type="Pfam" id="PF03663">
    <property type="entry name" value="Glyco_hydro_76"/>
    <property type="match status" value="1"/>
</dbReference>
<dbReference type="EMBL" id="GL945440">
    <property type="protein sequence ID" value="EGO20549.1"/>
    <property type="molecule type" value="Genomic_DNA"/>
</dbReference>
<dbReference type="AlphaFoldDB" id="F8P7Z1"/>
<dbReference type="HOGENOM" id="CLU_030049_2_0_1"/>
<dbReference type="SUPFAM" id="SSF48208">
    <property type="entry name" value="Six-hairpin glycosidases"/>
    <property type="match status" value="1"/>
</dbReference>
<proteinExistence type="predicted"/>
<evidence type="ECO:0008006" key="2">
    <source>
        <dbReference type="Google" id="ProtNLM"/>
    </source>
</evidence>
<accession>F8P7Z1</accession>
<dbReference type="PANTHER" id="PTHR47791">
    <property type="entry name" value="MEIOTICALLY UP-REGULATED GENE 191 PROTEIN"/>
    <property type="match status" value="1"/>
</dbReference>
<sequence length="321" mass="33751">MANDDHVAGTTTNQAIVTQGLNQAFSDYSDYDQYGYNDDALWWATAAYYGYRAYGDQGLLNNAIATWQHVSNYVISAANAAAGSISTKSFAIEGSCGATMAGGVFWRPTSDDTSVNSVTTGLYMTLSAFLGEATGDSTYTTAAELSATWIQNVNLNSDYLALDTVDAQDCSRSAATELFTYNSGKLIEGVAVLAQSNSAWSGLLANAVSGATHTTAWQGNNGIITEGADVSADNDAVGFKSVLIRALHEAYTRNSGNSALQTLIQSYIDVQYNALANLASTNSGGTIWYSPAWAGPGPSSMISWGQLAALDVLVSVIDTNN</sequence>
<reference evidence="1" key="1">
    <citation type="submission" date="2011-04" db="EMBL/GenBank/DDBJ databases">
        <title>Evolution of plant cell wall degrading machinery underlies the functional diversity of forest fungi.</title>
        <authorList>
            <consortium name="US DOE Joint Genome Institute (JGI-PGF)"/>
            <person name="Eastwood D.C."/>
            <person name="Floudas D."/>
            <person name="Binder M."/>
            <person name="Majcherczyk A."/>
            <person name="Schneider P."/>
            <person name="Aerts A."/>
            <person name="Asiegbu F.O."/>
            <person name="Baker S.E."/>
            <person name="Barry K."/>
            <person name="Bendiksby M."/>
            <person name="Blumentritt M."/>
            <person name="Coutinho P.M."/>
            <person name="Cullen D."/>
            <person name="Cullen D."/>
            <person name="Gathman A."/>
            <person name="Goodell B."/>
            <person name="Henrissat B."/>
            <person name="Ihrmark K."/>
            <person name="Kauserud H."/>
            <person name="Kohler A."/>
            <person name="LaButti K."/>
            <person name="Lapidus A."/>
            <person name="Lavin J.L."/>
            <person name="Lee Y.-H."/>
            <person name="Lindquist E."/>
            <person name="Lilly W."/>
            <person name="Lucas S."/>
            <person name="Morin E."/>
            <person name="Murat C."/>
            <person name="Oguiza J.A."/>
            <person name="Park J."/>
            <person name="Pisabarro A.G."/>
            <person name="Riley R."/>
            <person name="Rosling A."/>
            <person name="Salamov A."/>
            <person name="Schmidt O."/>
            <person name="Schmutz J."/>
            <person name="Skrede I."/>
            <person name="Stenlid J."/>
            <person name="Wiebenga A."/>
            <person name="Xie X."/>
            <person name="Kues U."/>
            <person name="Hibbett D.S."/>
            <person name="Hoffmeister D."/>
            <person name="Hogberg N."/>
            <person name="Martin F."/>
            <person name="Grigoriev I.V."/>
            <person name="Watkinson S.C."/>
        </authorList>
    </citation>
    <scope>NUCLEOTIDE SEQUENCE</scope>
    <source>
        <strain evidence="1">S7.9</strain>
    </source>
</reference>
<dbReference type="GeneID" id="18820879"/>
<dbReference type="InterPro" id="IPR008928">
    <property type="entry name" value="6-hairpin_glycosidase_sf"/>
</dbReference>
<dbReference type="OrthoDB" id="9984024at2759"/>
<protein>
    <recommendedName>
        <fullName evidence="2">Glycoside hydrolase family 76 protein</fullName>
    </recommendedName>
</protein>
<dbReference type="RefSeq" id="XP_007322515.1">
    <property type="nucleotide sequence ID" value="XM_007322453.1"/>
</dbReference>
<organism>
    <name type="scientific">Serpula lacrymans var. lacrymans (strain S7.9)</name>
    <name type="common">Dry rot fungus</name>
    <dbReference type="NCBI Taxonomy" id="578457"/>
    <lineage>
        <taxon>Eukaryota</taxon>
        <taxon>Fungi</taxon>
        <taxon>Dikarya</taxon>
        <taxon>Basidiomycota</taxon>
        <taxon>Agaricomycotina</taxon>
        <taxon>Agaricomycetes</taxon>
        <taxon>Agaricomycetidae</taxon>
        <taxon>Boletales</taxon>
        <taxon>Coniophorineae</taxon>
        <taxon>Serpulaceae</taxon>
        <taxon>Serpula</taxon>
    </lineage>
</organism>
<gene>
    <name evidence="1" type="ORF">SERLADRAFT_476832</name>
</gene>
<dbReference type="InterPro" id="IPR053169">
    <property type="entry name" value="MUG_Protein"/>
</dbReference>